<protein>
    <submittedName>
        <fullName evidence="1">Uncharacterized protein</fullName>
    </submittedName>
</protein>
<gene>
    <name evidence="1" type="ORF">KIN20_016399</name>
</gene>
<keyword evidence="2" id="KW-1185">Reference proteome</keyword>
<evidence type="ECO:0000313" key="2">
    <source>
        <dbReference type="Proteomes" id="UP001196413"/>
    </source>
</evidence>
<dbReference type="AlphaFoldDB" id="A0AAD5QQQ4"/>
<dbReference type="EMBL" id="JAHQIW010003295">
    <property type="protein sequence ID" value="KAJ1358089.1"/>
    <property type="molecule type" value="Genomic_DNA"/>
</dbReference>
<comment type="caution">
    <text evidence="1">The sequence shown here is derived from an EMBL/GenBank/DDBJ whole genome shotgun (WGS) entry which is preliminary data.</text>
</comment>
<proteinExistence type="predicted"/>
<evidence type="ECO:0000313" key="1">
    <source>
        <dbReference type="EMBL" id="KAJ1358089.1"/>
    </source>
</evidence>
<sequence length="125" mass="14454">MHEKDTITDKRASPLIVLETDATSPRTKKIVLRLVDVLGRESPVLGSRTRRAEALAALIRNRLEKMIGHNFIIYGAIEDMRWTVKGLENLKDNVEEMHLQMRLNVDAWKLKLMAFKVFKSLRKIT</sequence>
<dbReference type="Proteomes" id="UP001196413">
    <property type="component" value="Unassembled WGS sequence"/>
</dbReference>
<reference evidence="1" key="1">
    <citation type="submission" date="2021-06" db="EMBL/GenBank/DDBJ databases">
        <title>Parelaphostrongylus tenuis whole genome reference sequence.</title>
        <authorList>
            <person name="Garwood T.J."/>
            <person name="Larsen P.A."/>
            <person name="Fountain-Jones N.M."/>
            <person name="Garbe J.R."/>
            <person name="Macchietto M.G."/>
            <person name="Kania S.A."/>
            <person name="Gerhold R.W."/>
            <person name="Richards J.E."/>
            <person name="Wolf T.M."/>
        </authorList>
    </citation>
    <scope>NUCLEOTIDE SEQUENCE</scope>
    <source>
        <strain evidence="1">MNPRO001-30</strain>
        <tissue evidence="1">Meninges</tissue>
    </source>
</reference>
<name>A0AAD5QQQ4_PARTN</name>
<organism evidence="1 2">
    <name type="scientific">Parelaphostrongylus tenuis</name>
    <name type="common">Meningeal worm</name>
    <dbReference type="NCBI Taxonomy" id="148309"/>
    <lineage>
        <taxon>Eukaryota</taxon>
        <taxon>Metazoa</taxon>
        <taxon>Ecdysozoa</taxon>
        <taxon>Nematoda</taxon>
        <taxon>Chromadorea</taxon>
        <taxon>Rhabditida</taxon>
        <taxon>Rhabditina</taxon>
        <taxon>Rhabditomorpha</taxon>
        <taxon>Strongyloidea</taxon>
        <taxon>Metastrongylidae</taxon>
        <taxon>Parelaphostrongylus</taxon>
    </lineage>
</organism>
<accession>A0AAD5QQQ4</accession>